<accession>X1J202</accession>
<dbReference type="InterPro" id="IPR046164">
    <property type="entry name" value="DUF6166"/>
</dbReference>
<dbReference type="AlphaFoldDB" id="X1J202"/>
<sequence>MTLYRGFVHSDRVGRQLVTRGEDILSPGPSQRLWNHSPTGFSWGYGGSGPAQLALALLYDVTKDKELSLKLHQDFKWDRVAHWEGDWEITDGEIRRWLEMETEVEAG</sequence>
<protein>
    <submittedName>
        <fullName evidence="1">Uncharacterized protein</fullName>
    </submittedName>
</protein>
<dbReference type="EMBL" id="BARU01042747">
    <property type="protein sequence ID" value="GAH87977.1"/>
    <property type="molecule type" value="Genomic_DNA"/>
</dbReference>
<evidence type="ECO:0000313" key="1">
    <source>
        <dbReference type="EMBL" id="GAH87977.1"/>
    </source>
</evidence>
<comment type="caution">
    <text evidence="1">The sequence shown here is derived from an EMBL/GenBank/DDBJ whole genome shotgun (WGS) entry which is preliminary data.</text>
</comment>
<dbReference type="Pfam" id="PF19663">
    <property type="entry name" value="DUF6166"/>
    <property type="match status" value="1"/>
</dbReference>
<reference evidence="1" key="1">
    <citation type="journal article" date="2014" name="Front. Microbiol.">
        <title>High frequency of phylogenetically diverse reductive dehalogenase-homologous genes in deep subseafloor sedimentary metagenomes.</title>
        <authorList>
            <person name="Kawai M."/>
            <person name="Futagami T."/>
            <person name="Toyoda A."/>
            <person name="Takaki Y."/>
            <person name="Nishi S."/>
            <person name="Hori S."/>
            <person name="Arai W."/>
            <person name="Tsubouchi T."/>
            <person name="Morono Y."/>
            <person name="Uchiyama I."/>
            <person name="Ito T."/>
            <person name="Fujiyama A."/>
            <person name="Inagaki F."/>
            <person name="Takami H."/>
        </authorList>
    </citation>
    <scope>NUCLEOTIDE SEQUENCE</scope>
    <source>
        <strain evidence="1">Expedition CK06-06</strain>
    </source>
</reference>
<name>X1J202_9ZZZZ</name>
<gene>
    <name evidence="1" type="ORF">S03H2_65614</name>
</gene>
<organism evidence="1">
    <name type="scientific">marine sediment metagenome</name>
    <dbReference type="NCBI Taxonomy" id="412755"/>
    <lineage>
        <taxon>unclassified sequences</taxon>
        <taxon>metagenomes</taxon>
        <taxon>ecological metagenomes</taxon>
    </lineage>
</organism>
<proteinExistence type="predicted"/>